<dbReference type="InterPro" id="IPR024983">
    <property type="entry name" value="CHAT_dom"/>
</dbReference>
<evidence type="ECO:0000259" key="2">
    <source>
        <dbReference type="Pfam" id="PF12770"/>
    </source>
</evidence>
<evidence type="ECO:0000313" key="4">
    <source>
        <dbReference type="Proteomes" id="UP001203297"/>
    </source>
</evidence>
<accession>A0AAD4LTT8</accession>
<evidence type="ECO:0000313" key="3">
    <source>
        <dbReference type="EMBL" id="KAI0290268.1"/>
    </source>
</evidence>
<comment type="caution">
    <text evidence="3">The sequence shown here is derived from an EMBL/GenBank/DDBJ whole genome shotgun (WGS) entry which is preliminary data.</text>
</comment>
<dbReference type="EMBL" id="WTXG01000237">
    <property type="protein sequence ID" value="KAI0290268.1"/>
    <property type="molecule type" value="Genomic_DNA"/>
</dbReference>
<reference evidence="3" key="1">
    <citation type="journal article" date="2022" name="New Phytol.">
        <title>Evolutionary transition to the ectomycorrhizal habit in the genomes of a hyperdiverse lineage of mushroom-forming fungi.</title>
        <authorList>
            <person name="Looney B."/>
            <person name="Miyauchi S."/>
            <person name="Morin E."/>
            <person name="Drula E."/>
            <person name="Courty P.E."/>
            <person name="Kohler A."/>
            <person name="Kuo A."/>
            <person name="LaButti K."/>
            <person name="Pangilinan J."/>
            <person name="Lipzen A."/>
            <person name="Riley R."/>
            <person name="Andreopoulos W."/>
            <person name="He G."/>
            <person name="Johnson J."/>
            <person name="Nolan M."/>
            <person name="Tritt A."/>
            <person name="Barry K.W."/>
            <person name="Grigoriev I.V."/>
            <person name="Nagy L.G."/>
            <person name="Hibbett D."/>
            <person name="Henrissat B."/>
            <person name="Matheny P.B."/>
            <person name="Labbe J."/>
            <person name="Martin F.M."/>
        </authorList>
    </citation>
    <scope>NUCLEOTIDE SEQUENCE</scope>
    <source>
        <strain evidence="3">BPL690</strain>
    </source>
</reference>
<organism evidence="3 4">
    <name type="scientific">Multifurca ochricompacta</name>
    <dbReference type="NCBI Taxonomy" id="376703"/>
    <lineage>
        <taxon>Eukaryota</taxon>
        <taxon>Fungi</taxon>
        <taxon>Dikarya</taxon>
        <taxon>Basidiomycota</taxon>
        <taxon>Agaricomycotina</taxon>
        <taxon>Agaricomycetes</taxon>
        <taxon>Russulales</taxon>
        <taxon>Russulaceae</taxon>
        <taxon>Multifurca</taxon>
    </lineage>
</organism>
<feature type="compositionally biased region" description="Basic and acidic residues" evidence="1">
    <location>
        <begin position="1"/>
        <end position="12"/>
    </location>
</feature>
<keyword evidence="4" id="KW-1185">Reference proteome</keyword>
<dbReference type="Proteomes" id="UP001203297">
    <property type="component" value="Unassembled WGS sequence"/>
</dbReference>
<gene>
    <name evidence="3" type="ORF">B0F90DRAFT_1921116</name>
</gene>
<protein>
    <submittedName>
        <fullName evidence="3">CHAT domain-containing protein</fullName>
    </submittedName>
</protein>
<name>A0AAD4LTT8_9AGAM</name>
<feature type="domain" description="CHAT" evidence="2">
    <location>
        <begin position="809"/>
        <end position="1090"/>
    </location>
</feature>
<evidence type="ECO:0000256" key="1">
    <source>
        <dbReference type="SAM" id="MobiDB-lite"/>
    </source>
</evidence>
<dbReference type="AlphaFoldDB" id="A0AAD4LTT8"/>
<feature type="region of interest" description="Disordered" evidence="1">
    <location>
        <begin position="1"/>
        <end position="25"/>
    </location>
</feature>
<proteinExistence type="predicted"/>
<dbReference type="Pfam" id="PF12770">
    <property type="entry name" value="CHAT"/>
    <property type="match status" value="1"/>
</dbReference>
<sequence length="1121" mass="125141">MVQSHMVRDHMARSHMTGRGSSTSQSRLVVWTGHIGRDNVRGSYGCQAQGQGQEQWPRHKPRQQGRVVYIQQCSSITTSRNQGRVLGTQATGIKEGPKATGQGHQRVVQRRRRSRMVQRIRHGMVFAVLQNSQPFSPFTLSIHCQRTHSYRHSCALNKAWPKNEFKQPEDAKCAVEYLRYLRGLPLDTFEVSHKVVTTSLVKALAIQVELETDGTGDIEEMVILCQELLTCHSSENYTTDAISAFAIAILHKGKQVQPLDGVIQCLRDALKICPPDLGQVPLGLALSLLFRYETNYSNGDYDEAMTLLESVIGLSPLGDDPSQIQIHASVFAASLACMRVGFYPNPEYLEEAISRCRTLLGSSSLDNDIRHGVTDNMALLAGKRFDNFGLTETLQEARYYTSEMANLASSSSAHGTYQDKFGAVRAAYPIAVVEEKIRNLRELISKTPPGNSNHNTHIEGLLNWHETRFSRTNDITDLEEVIKCRRVLLASADMSHPLGIGPALSLGFDLYKAFECSNKMEYLDELLGRRQDLDEIIELFPLAVNDKFARVPHRFAFSCSWALVTRVARHPSVSVAYEKAMSLIQSSLVSVPTLEIQHARLVAMRGVSDEMPLDYASYQIEMGQFSQAIETLEQGRALLWSEMRGLRNSMDQLSQFNSPLATKLAAINQDLESLTMTVTPSGTIEISDAGSQVDDGMDPFGRLVVKQQGLLEERDVLVSQIQELPGFGEFLKTPSFQTIRSAASHGPVIIINHNEWRSDILILFQDSPPSLITTTDDFYERANKLRDRLVVGRKEGLDSGEYKRALRSVLEGLYNLVGRPVIDRLRAMGVPEQSRIWWCPTSVFCSLPLHAMGPIPSDDGVKRYLSDLYIPSYTPTLSALIESRKPSPDTSYEPSLLLVANPDESLPGAFEEMAIIQSFKSRVPVTTLCGKNATPADVIEGLRHHGFAHFVCHGTLETGKPFDASFKLYDDKRLTLLDIVRSRLPAAEFAFLAACHTAELTDDSIADEGLHLTAAVQYCGFRSVVGTMWEMADIDGCEIAENFYKSMFSGNGQGVPYHLRSARALRDATRKMRRKKGMTLERWVNFVHYGWVSLKDGCASFFSNHHHLLELVLRVARTAGF</sequence>